<organism evidence="1 2">
    <name type="scientific">Acyrthosiphon pisum</name>
    <name type="common">Pea aphid</name>
    <dbReference type="NCBI Taxonomy" id="7029"/>
    <lineage>
        <taxon>Eukaryota</taxon>
        <taxon>Metazoa</taxon>
        <taxon>Ecdysozoa</taxon>
        <taxon>Arthropoda</taxon>
        <taxon>Hexapoda</taxon>
        <taxon>Insecta</taxon>
        <taxon>Pterygota</taxon>
        <taxon>Neoptera</taxon>
        <taxon>Paraneoptera</taxon>
        <taxon>Hemiptera</taxon>
        <taxon>Sternorrhyncha</taxon>
        <taxon>Aphidomorpha</taxon>
        <taxon>Aphidoidea</taxon>
        <taxon>Aphididae</taxon>
        <taxon>Macrosiphini</taxon>
        <taxon>Acyrthosiphon</taxon>
    </lineage>
</organism>
<keyword evidence="2" id="KW-1185">Reference proteome</keyword>
<name>A0A8R2B566_ACYPI</name>
<dbReference type="OrthoDB" id="6625353at2759"/>
<dbReference type="PANTHER" id="PTHR31912">
    <property type="entry name" value="IP13529P"/>
    <property type="match status" value="1"/>
</dbReference>
<dbReference type="Proteomes" id="UP000007819">
    <property type="component" value="Unassembled WGS sequence"/>
</dbReference>
<evidence type="ECO:0000313" key="1">
    <source>
        <dbReference type="EnsemblMetazoa" id="XP_008182123.1"/>
    </source>
</evidence>
<protein>
    <submittedName>
        <fullName evidence="1">Uncharacterized protein</fullName>
    </submittedName>
</protein>
<dbReference type="AlphaFoldDB" id="A0A8R2B566"/>
<dbReference type="PANTHER" id="PTHR31912:SF34">
    <property type="entry name" value="NOTOCHORD-RELATED PROTEIN"/>
    <property type="match status" value="1"/>
</dbReference>
<dbReference type="GeneID" id="103309150"/>
<dbReference type="RefSeq" id="XP_008182123.1">
    <property type="nucleotide sequence ID" value="XM_008183901.1"/>
</dbReference>
<evidence type="ECO:0000313" key="2">
    <source>
        <dbReference type="Proteomes" id="UP000007819"/>
    </source>
</evidence>
<sequence>MYDEVSTKGSLWKEKIATFQNKIVMPFFMYIDDVEINNPLGSKSMCHSISAVYYSFPLNEQSSRLDNIFLAALIKSKDLKTFGNDLCFKKLVDEINSLENDGIMIDTSEGSKTVYFILGLLVGDNLGVNSICEFSKSFSANFFCRFCKAHKHLTHSLSHEDSTLLRNIHNYTEDVLKNDFSQSGIYKESILNQIQSFHVTSNFSIDVMHDIFEGICHYNMSHIIIYFTENVKIFSLETLNFRKQNFNYGLEQKNLSPQIEKHHLHKFHLKMSARQMMCFVHFFTLIVGDLIPDNDEVWQFFLNFLEIVEILLGHQLTQQGTVPHLKNLISRHNTEYVLFFQDNLKPKHHLLTHYPSIILKSGPPRNFWCFRYEAKHKEFKMYARAITSRKNICLTLANKYQFKFAHFLLSQKYDYSEINISTTYKTGNYLTSFINEVCLYEILEIIILKNNDIHFVVHQIQLEWFNSHLRTYEVDRNKAVVSKSVMSIKEFSGPPINIIQFSDNKLMIRLKEYY</sequence>
<accession>A0A8R2B566</accession>
<dbReference type="KEGG" id="api:103309150"/>
<dbReference type="EnsemblMetazoa" id="XM_008183901.1">
    <property type="protein sequence ID" value="XP_008182123.1"/>
    <property type="gene ID" value="LOC103309150"/>
</dbReference>
<proteinExistence type="predicted"/>
<reference evidence="1" key="2">
    <citation type="submission" date="2022-06" db="UniProtKB">
        <authorList>
            <consortium name="EnsemblMetazoa"/>
        </authorList>
    </citation>
    <scope>IDENTIFICATION</scope>
</reference>
<reference evidence="2" key="1">
    <citation type="submission" date="2010-06" db="EMBL/GenBank/DDBJ databases">
        <authorList>
            <person name="Jiang H."/>
            <person name="Abraham K."/>
            <person name="Ali S."/>
            <person name="Alsbrooks S.L."/>
            <person name="Anim B.N."/>
            <person name="Anosike U.S."/>
            <person name="Attaway T."/>
            <person name="Bandaranaike D.P."/>
            <person name="Battles P.K."/>
            <person name="Bell S.N."/>
            <person name="Bell A.V."/>
            <person name="Beltran B."/>
            <person name="Bickham C."/>
            <person name="Bustamante Y."/>
            <person name="Caleb T."/>
            <person name="Canada A."/>
            <person name="Cardenas V."/>
            <person name="Carter K."/>
            <person name="Chacko J."/>
            <person name="Chandrabose M.N."/>
            <person name="Chavez D."/>
            <person name="Chavez A."/>
            <person name="Chen L."/>
            <person name="Chu H.-S."/>
            <person name="Claassen K.J."/>
            <person name="Cockrell R."/>
            <person name="Collins M."/>
            <person name="Cooper J.A."/>
            <person name="Cree A."/>
            <person name="Curry S.M."/>
            <person name="Da Y."/>
            <person name="Dao M.D."/>
            <person name="Das B."/>
            <person name="Davila M.-L."/>
            <person name="Davy-Carroll L."/>
            <person name="Denson S."/>
            <person name="Dinh H."/>
            <person name="Ebong V.E."/>
            <person name="Edwards J.R."/>
            <person name="Egan A."/>
            <person name="El-Daye J."/>
            <person name="Escobedo L."/>
            <person name="Fernandez S."/>
            <person name="Fernando P.R."/>
            <person name="Flagg N."/>
            <person name="Forbes L.D."/>
            <person name="Fowler R.G."/>
            <person name="Fu Q."/>
            <person name="Gabisi R.A."/>
            <person name="Ganer J."/>
            <person name="Garbino Pronczuk A."/>
            <person name="Garcia R.M."/>
            <person name="Garner T."/>
            <person name="Garrett T.E."/>
            <person name="Gonzalez D.A."/>
            <person name="Hamid H."/>
            <person name="Hawkins E.S."/>
            <person name="Hirani K."/>
            <person name="Hogues M.E."/>
            <person name="Hollins B."/>
            <person name="Hsiao C.-H."/>
            <person name="Jabil R."/>
            <person name="James M.L."/>
            <person name="Jhangiani S.N."/>
            <person name="Johnson B."/>
            <person name="Johnson Q."/>
            <person name="Joshi V."/>
            <person name="Kalu J.B."/>
            <person name="Kam C."/>
            <person name="Kashfia A."/>
            <person name="Keebler J."/>
            <person name="Kisamo H."/>
            <person name="Kovar C.L."/>
            <person name="Lago L.A."/>
            <person name="Lai C.-Y."/>
            <person name="Laidlaw J."/>
            <person name="Lara F."/>
            <person name="Le T.-K."/>
            <person name="Lee S.L."/>
            <person name="Legall F.H."/>
            <person name="Lemon S.J."/>
            <person name="Lewis L.R."/>
            <person name="Li B."/>
            <person name="Liu Y."/>
            <person name="Liu Y.-S."/>
            <person name="Lopez J."/>
            <person name="Lozado R.J."/>
            <person name="Lu J."/>
            <person name="Madu R.C."/>
            <person name="Maheshwari M."/>
            <person name="Maheshwari R."/>
            <person name="Malloy K."/>
            <person name="Martinez E."/>
            <person name="Mathew T."/>
            <person name="Mercado I.C."/>
            <person name="Mercado C."/>
            <person name="Meyer B."/>
            <person name="Montgomery K."/>
            <person name="Morgan M.B."/>
            <person name="Munidasa M."/>
            <person name="Nazareth L.V."/>
            <person name="Nelson J."/>
            <person name="Ng B.M."/>
            <person name="Nguyen N.B."/>
            <person name="Nguyen P.Q."/>
            <person name="Nguyen T."/>
            <person name="Obregon M."/>
            <person name="Okwuonu G.O."/>
            <person name="Onwere C.G."/>
            <person name="Orozco G."/>
            <person name="Parra A."/>
            <person name="Patel S."/>
            <person name="Patil S."/>
            <person name="Perez A."/>
            <person name="Perez Y."/>
            <person name="Pham C."/>
            <person name="Primus E.L."/>
            <person name="Pu L.-L."/>
            <person name="Puazo M."/>
            <person name="Qin X."/>
            <person name="Quiroz J.B."/>
            <person name="Reese J."/>
            <person name="Richards S."/>
            <person name="Rives C.M."/>
            <person name="Robberts R."/>
            <person name="Ruiz S.J."/>
            <person name="Ruiz M.J."/>
            <person name="Santibanez J."/>
            <person name="Schneider B.W."/>
            <person name="Sisson I."/>
            <person name="Smith M."/>
            <person name="Sodergren E."/>
            <person name="Song X.-Z."/>
            <person name="Song B.B."/>
            <person name="Summersgill H."/>
            <person name="Thelus R."/>
            <person name="Thornton R.D."/>
            <person name="Trejos Z.Y."/>
            <person name="Usmani K."/>
            <person name="Vattathil S."/>
            <person name="Villasana D."/>
            <person name="Walker D.L."/>
            <person name="Wang S."/>
            <person name="Wang K."/>
            <person name="White C.S."/>
            <person name="Williams A.C."/>
            <person name="Williamson J."/>
            <person name="Wilson K."/>
            <person name="Woghiren I.O."/>
            <person name="Woodworth J.R."/>
            <person name="Worley K.C."/>
            <person name="Wright R.A."/>
            <person name="Wu W."/>
            <person name="Young L."/>
            <person name="Zhang L."/>
            <person name="Zhang J."/>
            <person name="Zhu Y."/>
            <person name="Muzny D.M."/>
            <person name="Weinstock G."/>
            <person name="Gibbs R.A."/>
        </authorList>
    </citation>
    <scope>NUCLEOTIDE SEQUENCE [LARGE SCALE GENOMIC DNA]</scope>
    <source>
        <strain evidence="2">LSR1</strain>
    </source>
</reference>